<gene>
    <name evidence="7" type="ORF">SAMN02745213_02123</name>
</gene>
<dbReference type="Pfam" id="PF06305">
    <property type="entry name" value="LapA_dom"/>
    <property type="match status" value="1"/>
</dbReference>
<feature type="domain" description="Lipopolysaccharide assembly protein A" evidence="6">
    <location>
        <begin position="25"/>
        <end position="86"/>
    </location>
</feature>
<proteinExistence type="predicted"/>
<feature type="transmembrane region" description="Helical" evidence="5">
    <location>
        <begin position="40"/>
        <end position="66"/>
    </location>
</feature>
<dbReference type="Proteomes" id="UP000242432">
    <property type="component" value="Unassembled WGS sequence"/>
</dbReference>
<dbReference type="AlphaFoldDB" id="A0A1T4VV65"/>
<evidence type="ECO:0000256" key="5">
    <source>
        <dbReference type="SAM" id="Phobius"/>
    </source>
</evidence>
<dbReference type="EMBL" id="FUXX01000052">
    <property type="protein sequence ID" value="SKA68900.1"/>
    <property type="molecule type" value="Genomic_DNA"/>
</dbReference>
<keyword evidence="2 5" id="KW-0812">Transmembrane</keyword>
<reference evidence="8" key="1">
    <citation type="submission" date="2017-02" db="EMBL/GenBank/DDBJ databases">
        <authorList>
            <person name="Varghese N."/>
            <person name="Submissions S."/>
        </authorList>
    </citation>
    <scope>NUCLEOTIDE SEQUENCE [LARGE SCALE GENOMIC DNA]</scope>
    <source>
        <strain evidence="8">DSM 3072</strain>
    </source>
</reference>
<evidence type="ECO:0000256" key="4">
    <source>
        <dbReference type="ARBA" id="ARBA00023136"/>
    </source>
</evidence>
<dbReference type="InterPro" id="IPR010445">
    <property type="entry name" value="LapA_dom"/>
</dbReference>
<accession>A0A1T4VV65</accession>
<sequence>MIKFWFYFIVFVFLAVVGLAIGSANDAKVMFDFLFVQKEIPVASVLVIGVIFGFILGIYSCLLLCLKLWFREKSAKSALNKLKKEVDKLNESKTEKE</sequence>
<organism evidence="7 8">
    <name type="scientific">Succinivibrio dextrinosolvens DSM 3072</name>
    <dbReference type="NCBI Taxonomy" id="1123324"/>
    <lineage>
        <taxon>Bacteria</taxon>
        <taxon>Pseudomonadati</taxon>
        <taxon>Pseudomonadota</taxon>
        <taxon>Gammaproteobacteria</taxon>
        <taxon>Aeromonadales</taxon>
        <taxon>Succinivibrionaceae</taxon>
        <taxon>Succinivibrio</taxon>
    </lineage>
</organism>
<keyword evidence="8" id="KW-1185">Reference proteome</keyword>
<evidence type="ECO:0000256" key="1">
    <source>
        <dbReference type="ARBA" id="ARBA00022475"/>
    </source>
</evidence>
<evidence type="ECO:0000256" key="2">
    <source>
        <dbReference type="ARBA" id="ARBA00022692"/>
    </source>
</evidence>
<dbReference type="RefSeq" id="WP_031492120.1">
    <property type="nucleotide sequence ID" value="NZ_FUXX01000052.1"/>
</dbReference>
<dbReference type="STRING" id="83771.SAMN02910357_02397"/>
<evidence type="ECO:0000313" key="7">
    <source>
        <dbReference type="EMBL" id="SKA68900.1"/>
    </source>
</evidence>
<keyword evidence="1" id="KW-1003">Cell membrane</keyword>
<keyword evidence="4 5" id="KW-0472">Membrane</keyword>
<name>A0A1T4VV65_9GAMM</name>
<evidence type="ECO:0000259" key="6">
    <source>
        <dbReference type="Pfam" id="PF06305"/>
    </source>
</evidence>
<dbReference type="GO" id="GO:0005886">
    <property type="term" value="C:plasma membrane"/>
    <property type="evidence" value="ECO:0007669"/>
    <property type="project" value="InterPro"/>
</dbReference>
<evidence type="ECO:0000313" key="8">
    <source>
        <dbReference type="Proteomes" id="UP000242432"/>
    </source>
</evidence>
<protein>
    <submittedName>
        <fullName evidence="7">Uncharacterized membrane protein YciS, DUF1049 family</fullName>
    </submittedName>
</protein>
<evidence type="ECO:0000256" key="3">
    <source>
        <dbReference type="ARBA" id="ARBA00022989"/>
    </source>
</evidence>
<keyword evidence="3 5" id="KW-1133">Transmembrane helix</keyword>